<dbReference type="EMBL" id="DAAUQX010000131">
    <property type="protein sequence ID" value="HAF2131335.1"/>
    <property type="molecule type" value="Genomic_DNA"/>
</dbReference>
<reference evidence="1" key="1">
    <citation type="journal article" date="2018" name="Genome Biol.">
        <title>SKESA: strategic k-mer extension for scrupulous assemblies.</title>
        <authorList>
            <person name="Souvorov A."/>
            <person name="Agarwala R."/>
            <person name="Lipman D.J."/>
        </authorList>
    </citation>
    <scope>NUCLEOTIDE SEQUENCE</scope>
    <source>
        <strain evidence="1">MA.CK_00/00001968</strain>
    </source>
</reference>
<protein>
    <recommendedName>
        <fullName evidence="2">Filamentous hemagglutinin</fullName>
    </recommendedName>
</protein>
<evidence type="ECO:0008006" key="2">
    <source>
        <dbReference type="Google" id="ProtNLM"/>
    </source>
</evidence>
<name>A0A743PA91_SALER</name>
<accession>A0A743PA91</accession>
<proteinExistence type="predicted"/>
<dbReference type="InterPro" id="IPR008619">
    <property type="entry name" value="Filamentous_hemagglutn_rpt"/>
</dbReference>
<feature type="non-terminal residue" evidence="1">
    <location>
        <position position="834"/>
    </location>
</feature>
<organism evidence="1">
    <name type="scientific">Salmonella enterica</name>
    <name type="common">Salmonella choleraesuis</name>
    <dbReference type="NCBI Taxonomy" id="28901"/>
    <lineage>
        <taxon>Bacteria</taxon>
        <taxon>Pseudomonadati</taxon>
        <taxon>Pseudomonadota</taxon>
        <taxon>Gammaproteobacteria</taxon>
        <taxon>Enterobacterales</taxon>
        <taxon>Enterobacteriaceae</taxon>
        <taxon>Salmonella</taxon>
    </lineage>
</organism>
<comment type="caution">
    <text evidence="1">The sequence shown here is derived from an EMBL/GenBank/DDBJ whole genome shotgun (WGS) entry which is preliminary data.</text>
</comment>
<evidence type="ECO:0000313" key="1">
    <source>
        <dbReference type="EMBL" id="HAF2131335.1"/>
    </source>
</evidence>
<sequence length="834" mass="90030">GELNNQQGIVQGKNGVNIDAEDIDNLQGVLLSPSAVQVTGTALNNREGTVQSQGNADLTIAQNIDNQDGQIVSGARLTISNQRLNNTRGTLLGLKDVLVTATQRLDNQQGWVKANNDLTVTSPTIENADTAQAGNGLEGQNVGLTATELNNQSGAIRAGQRADVVVAQSLNNNQGMMSAGTQLHVSDNAGGNALTLSNPQGVMVSNGDTTILANQLTGEGKLIAQKALSLTLSQPFENTGRIQAGTRLDAHVAQGLTNNGLISSLNELVLTTGTVINPVSGEISGQNTRIKASEQVLNTGLIDGVLTHITANALDNLGTGRLYGDFLAIAVNYLVNDKQDDKSAVIAGRQSVNLAVSELLNRDHALIYSDGDLRIGSQLNNQRQATGQAVSVKNHSAGIEADGRLTLQTDFLENKDIHLQLTEQPVEVSREHFDWFDFGNGHRYKIQPQKGNEDRYAINDDGTLNKAVGINYESHKRWRMFEYGNWTKNFYEYDYDRIVSETQVLNHDPALITSGQDLIIDGSHLNNENARIVAGQNLIFTGGILNNQEAPGIQRITEEGKTIYRYKDGKKWSTHSDESAYQGVNRDEALPLHLLEVKAHTDSVNKPQLDAVKVNAPVGSVADVLVSALKENPGISLPDVALNAGNDTPLVLSAGQQMEVTPLPALSARLEVNDARPVAPSLQVTDANVGKGSDLQAQNNAVQGINVRAEAVPQGKAPPDTVIRTVGPDTRLPDNSLFTFTPASDSQFLIETDPRFTHYKKWLSSLDIVTNEQLHKRLGDGFYEQRLVRDQLIATTGQRLLGHYRSDEAQYRALLMNGVAFGQQFHLTPGIALS</sequence>
<dbReference type="NCBIfam" id="TIGR01731">
    <property type="entry name" value="fil_hemag_20aa"/>
    <property type="match status" value="11"/>
</dbReference>
<dbReference type="Pfam" id="PF05594">
    <property type="entry name" value="Fil_haemagg"/>
    <property type="match status" value="4"/>
</dbReference>
<gene>
    <name evidence="1" type="ORF">G9F27_005704</name>
</gene>
<reference evidence="1" key="2">
    <citation type="submission" date="2020-02" db="EMBL/GenBank/DDBJ databases">
        <authorList>
            <consortium name="NCBI Pathogen Detection Project"/>
        </authorList>
    </citation>
    <scope>NUCLEOTIDE SEQUENCE</scope>
    <source>
        <strain evidence="1">MA.CK_00/00001968</strain>
    </source>
</reference>
<dbReference type="AlphaFoldDB" id="A0A743PA91"/>
<dbReference type="InterPro" id="IPR010069">
    <property type="entry name" value="CdiA_FHA1_rpt"/>
</dbReference>
<feature type="non-terminal residue" evidence="1">
    <location>
        <position position="1"/>
    </location>
</feature>